<evidence type="ECO:0000259" key="1">
    <source>
        <dbReference type="Pfam" id="PF13456"/>
    </source>
</evidence>
<comment type="caution">
    <text evidence="2">The sequence shown here is derived from an EMBL/GenBank/DDBJ whole genome shotgun (WGS) entry which is preliminary data.</text>
</comment>
<dbReference type="Pfam" id="PF13456">
    <property type="entry name" value="RVT_3"/>
    <property type="match status" value="1"/>
</dbReference>
<reference evidence="2 3" key="1">
    <citation type="journal article" date="2023" name="G3 (Bethesda)">
        <title>A chromosome-length genome assembly and annotation of blackberry (Rubus argutus, cv. 'Hillquist').</title>
        <authorList>
            <person name="Bruna T."/>
            <person name="Aryal R."/>
            <person name="Dudchenko O."/>
            <person name="Sargent D.J."/>
            <person name="Mead D."/>
            <person name="Buti M."/>
            <person name="Cavallini A."/>
            <person name="Hytonen T."/>
            <person name="Andres J."/>
            <person name="Pham M."/>
            <person name="Weisz D."/>
            <person name="Mascagni F."/>
            <person name="Usai G."/>
            <person name="Natali L."/>
            <person name="Bassil N."/>
            <person name="Fernandez G.E."/>
            <person name="Lomsadze A."/>
            <person name="Armour M."/>
            <person name="Olukolu B."/>
            <person name="Poorten T."/>
            <person name="Britton C."/>
            <person name="Davik J."/>
            <person name="Ashrafi H."/>
            <person name="Aiden E.L."/>
            <person name="Borodovsky M."/>
            <person name="Worthington M."/>
        </authorList>
    </citation>
    <scope>NUCLEOTIDE SEQUENCE [LARGE SCALE GENOMIC DNA]</scope>
    <source>
        <strain evidence="2">PI 553951</strain>
    </source>
</reference>
<dbReference type="GO" id="GO:0003676">
    <property type="term" value="F:nucleic acid binding"/>
    <property type="evidence" value="ECO:0007669"/>
    <property type="project" value="InterPro"/>
</dbReference>
<proteinExistence type="predicted"/>
<dbReference type="GO" id="GO:0004523">
    <property type="term" value="F:RNA-DNA hybrid ribonuclease activity"/>
    <property type="evidence" value="ECO:0007669"/>
    <property type="project" value="InterPro"/>
</dbReference>
<organism evidence="2 3">
    <name type="scientific">Rubus argutus</name>
    <name type="common">Southern blackberry</name>
    <dbReference type="NCBI Taxonomy" id="59490"/>
    <lineage>
        <taxon>Eukaryota</taxon>
        <taxon>Viridiplantae</taxon>
        <taxon>Streptophyta</taxon>
        <taxon>Embryophyta</taxon>
        <taxon>Tracheophyta</taxon>
        <taxon>Spermatophyta</taxon>
        <taxon>Magnoliopsida</taxon>
        <taxon>eudicotyledons</taxon>
        <taxon>Gunneridae</taxon>
        <taxon>Pentapetalae</taxon>
        <taxon>rosids</taxon>
        <taxon>fabids</taxon>
        <taxon>Rosales</taxon>
        <taxon>Rosaceae</taxon>
        <taxon>Rosoideae</taxon>
        <taxon>Rosoideae incertae sedis</taxon>
        <taxon>Rubus</taxon>
    </lineage>
</organism>
<evidence type="ECO:0000313" key="2">
    <source>
        <dbReference type="EMBL" id="KAK9943099.1"/>
    </source>
</evidence>
<sequence length="190" mass="20944">MPAKQDTGSTPSYAWHSILYGRDVLHSGIHHHIGDGRSTNVWTDPWLPRVDLSSYSNPRVNLVFDLISTPGTWDISLVSELFPLDLVNKISSIPLSFNSHVNRWIWGADRRAKHELLALLVGVQEACNRHLVPLIVESDCLNIVQAVHSDSLDFSDLGFLLADLCQLLSAASACFFDSCSPLCQCSGTTS</sequence>
<dbReference type="CDD" id="cd06222">
    <property type="entry name" value="RNase_H_like"/>
    <property type="match status" value="1"/>
</dbReference>
<dbReference type="InterPro" id="IPR044730">
    <property type="entry name" value="RNase_H-like_dom_plant"/>
</dbReference>
<dbReference type="Proteomes" id="UP001457282">
    <property type="component" value="Unassembled WGS sequence"/>
</dbReference>
<keyword evidence="3" id="KW-1185">Reference proteome</keyword>
<evidence type="ECO:0000313" key="3">
    <source>
        <dbReference type="Proteomes" id="UP001457282"/>
    </source>
</evidence>
<gene>
    <name evidence="2" type="ORF">M0R45_008718</name>
</gene>
<dbReference type="AlphaFoldDB" id="A0AAW1Y2J3"/>
<dbReference type="InterPro" id="IPR002156">
    <property type="entry name" value="RNaseH_domain"/>
</dbReference>
<feature type="domain" description="RNase H type-1" evidence="1">
    <location>
        <begin position="112"/>
        <end position="174"/>
    </location>
</feature>
<dbReference type="EMBL" id="JBEDUW010000002">
    <property type="protein sequence ID" value="KAK9943099.1"/>
    <property type="molecule type" value="Genomic_DNA"/>
</dbReference>
<name>A0AAW1Y2J3_RUBAR</name>
<protein>
    <recommendedName>
        <fullName evidence="1">RNase H type-1 domain-containing protein</fullName>
    </recommendedName>
</protein>
<accession>A0AAW1Y2J3</accession>